<evidence type="ECO:0000256" key="4">
    <source>
        <dbReference type="ARBA" id="ARBA00022729"/>
    </source>
</evidence>
<keyword evidence="5" id="KW-0862">Zinc</keyword>
<reference evidence="9" key="1">
    <citation type="journal article" date="2019" name="Int. J. Syst. Evol. Microbiol.">
        <title>The Global Catalogue of Microorganisms (GCM) 10K type strain sequencing project: providing services to taxonomists for standard genome sequencing and annotation.</title>
        <authorList>
            <consortium name="The Broad Institute Genomics Platform"/>
            <consortium name="The Broad Institute Genome Sequencing Center for Infectious Disease"/>
            <person name="Wu L."/>
            <person name="Ma J."/>
        </authorList>
    </citation>
    <scope>NUCLEOTIDE SEQUENCE [LARGE SCALE GENOMIC DNA]</scope>
    <source>
        <strain evidence="9">CCUG 60023</strain>
    </source>
</reference>
<keyword evidence="5" id="KW-0406">Ion transport</keyword>
<proteinExistence type="inferred from homology"/>
<keyword evidence="5" id="KW-0864">Zinc transport</keyword>
<organism evidence="8 9">
    <name type="scientific">Pseudahrensia aquimaris</name>
    <dbReference type="NCBI Taxonomy" id="744461"/>
    <lineage>
        <taxon>Bacteria</taxon>
        <taxon>Pseudomonadati</taxon>
        <taxon>Pseudomonadota</taxon>
        <taxon>Alphaproteobacteria</taxon>
        <taxon>Hyphomicrobiales</taxon>
        <taxon>Ahrensiaceae</taxon>
        <taxon>Pseudahrensia</taxon>
    </lineage>
</organism>
<evidence type="ECO:0000256" key="5">
    <source>
        <dbReference type="ARBA" id="ARBA00022906"/>
    </source>
</evidence>
<dbReference type="EMBL" id="JBHTJV010000012">
    <property type="protein sequence ID" value="MFD0917368.1"/>
    <property type="molecule type" value="Genomic_DNA"/>
</dbReference>
<feature type="signal peptide" evidence="7">
    <location>
        <begin position="1"/>
        <end position="23"/>
    </location>
</feature>
<sequence>MSRSSLFALVATFLAATLAQAFAAPKVVTTIRPLHSIVANVMGDVGSPVLLLDGATSPHTATFKPSQAQFLQDADAVFWIGPVMETFLANSLDTIPQNAVVKEMMEAKGVTTLPLRGKHDHDHDHSHSKKKHDHDHDHDDHTKGNDDLSEETLDGHIWLDPQNAAAMALAIAETLAEKDAANAETYRANAKTFAASLKPLSEEVAALLKEVSGQTYFVQHDAYQYFEKRFGLAQPVPVSINPQTRPGAASVRALRERMAQAEQPCLLSEPQLGSALADSLVADSGGRLGVVDPLGQNHEPGPALYAALLRDMAASFKACVDGS</sequence>
<evidence type="ECO:0000256" key="3">
    <source>
        <dbReference type="ARBA" id="ARBA00022448"/>
    </source>
</evidence>
<keyword evidence="9" id="KW-1185">Reference proteome</keyword>
<dbReference type="InterPro" id="IPR006127">
    <property type="entry name" value="ZnuA-like"/>
</dbReference>
<evidence type="ECO:0000313" key="9">
    <source>
        <dbReference type="Proteomes" id="UP001597101"/>
    </source>
</evidence>
<keyword evidence="3" id="KW-0813">Transport</keyword>
<evidence type="ECO:0000313" key="8">
    <source>
        <dbReference type="EMBL" id="MFD0917368.1"/>
    </source>
</evidence>
<evidence type="ECO:0000256" key="7">
    <source>
        <dbReference type="SAM" id="SignalP"/>
    </source>
</evidence>
<accession>A0ABW3FHX0</accession>
<comment type="caution">
    <text evidence="8">The sequence shown here is derived from an EMBL/GenBank/DDBJ whole genome shotgun (WGS) entry which is preliminary data.</text>
</comment>
<evidence type="ECO:0000256" key="6">
    <source>
        <dbReference type="SAM" id="MobiDB-lite"/>
    </source>
</evidence>
<evidence type="ECO:0000256" key="1">
    <source>
        <dbReference type="ARBA" id="ARBA00011028"/>
    </source>
</evidence>
<name>A0ABW3FHX0_9HYPH</name>
<dbReference type="RefSeq" id="WP_377213228.1">
    <property type="nucleotide sequence ID" value="NZ_JBHTJV010000012.1"/>
</dbReference>
<feature type="compositionally biased region" description="Basic and acidic residues" evidence="6">
    <location>
        <begin position="134"/>
        <end position="146"/>
    </location>
</feature>
<comment type="similarity">
    <text evidence="1">Belongs to the bacterial solute-binding protein 9 family.</text>
</comment>
<feature type="region of interest" description="Disordered" evidence="6">
    <location>
        <begin position="112"/>
        <end position="148"/>
    </location>
</feature>
<evidence type="ECO:0000256" key="2">
    <source>
        <dbReference type="ARBA" id="ARBA00015915"/>
    </source>
</evidence>
<dbReference type="SUPFAM" id="SSF53807">
    <property type="entry name" value="Helical backbone' metal receptor"/>
    <property type="match status" value="1"/>
</dbReference>
<feature type="chain" id="PRO_5046518673" description="High-affinity zinc uptake system protein ZnuA" evidence="7">
    <location>
        <begin position="24"/>
        <end position="323"/>
    </location>
</feature>
<dbReference type="Proteomes" id="UP001597101">
    <property type="component" value="Unassembled WGS sequence"/>
</dbReference>
<gene>
    <name evidence="8" type="ORF">ACFQ14_13215</name>
</gene>
<keyword evidence="4 7" id="KW-0732">Signal</keyword>
<dbReference type="InterPro" id="IPR050492">
    <property type="entry name" value="Bact_metal-bind_prot9"/>
</dbReference>
<dbReference type="Gene3D" id="3.40.50.1980">
    <property type="entry name" value="Nitrogenase molybdenum iron protein domain"/>
    <property type="match status" value="2"/>
</dbReference>
<dbReference type="PANTHER" id="PTHR42953:SF3">
    <property type="entry name" value="HIGH-AFFINITY ZINC UPTAKE SYSTEM PROTEIN ZNUA"/>
    <property type="match status" value="1"/>
</dbReference>
<protein>
    <recommendedName>
        <fullName evidence="2">High-affinity zinc uptake system protein ZnuA</fullName>
    </recommendedName>
</protein>
<dbReference type="PANTHER" id="PTHR42953">
    <property type="entry name" value="HIGH-AFFINITY ZINC UPTAKE SYSTEM PROTEIN ZNUA-RELATED"/>
    <property type="match status" value="1"/>
</dbReference>
<dbReference type="Pfam" id="PF01297">
    <property type="entry name" value="ZnuA"/>
    <property type="match status" value="1"/>
</dbReference>